<dbReference type="AlphaFoldDB" id="A0A1E4TB61"/>
<evidence type="ECO:0000313" key="2">
    <source>
        <dbReference type="EMBL" id="ODV88996.1"/>
    </source>
</evidence>
<dbReference type="PRINTS" id="PR00988">
    <property type="entry name" value="URIDINKINASE"/>
</dbReference>
<keyword evidence="3" id="KW-1185">Reference proteome</keyword>
<dbReference type="InterPro" id="IPR006083">
    <property type="entry name" value="PRK/URK"/>
</dbReference>
<reference evidence="3" key="1">
    <citation type="submission" date="2016-02" db="EMBL/GenBank/DDBJ databases">
        <title>Comparative genomics of biotechnologically important yeasts.</title>
        <authorList>
            <consortium name="DOE Joint Genome Institute"/>
            <person name="Riley R."/>
            <person name="Haridas S."/>
            <person name="Wolfe K.H."/>
            <person name="Lopes M.R."/>
            <person name="Hittinger C.T."/>
            <person name="Goker M."/>
            <person name="Salamov A."/>
            <person name="Wisecaver J."/>
            <person name="Long T.M."/>
            <person name="Aerts A.L."/>
            <person name="Barry K."/>
            <person name="Choi C."/>
            <person name="Clum A."/>
            <person name="Coughlan A.Y."/>
            <person name="Deshpande S."/>
            <person name="Douglass A.P."/>
            <person name="Hanson S.J."/>
            <person name="Klenk H.-P."/>
            <person name="Labutti K."/>
            <person name="Lapidus A."/>
            <person name="Lindquist E."/>
            <person name="Lipzen A."/>
            <person name="Meier-Kolthoff J.P."/>
            <person name="Ohm R.A."/>
            <person name="Otillar R.P."/>
            <person name="Pangilinan J."/>
            <person name="Peng Y."/>
            <person name="Rokas A."/>
            <person name="Rosa C.A."/>
            <person name="Scheuner C."/>
            <person name="Sibirny A.A."/>
            <person name="Slot J.C."/>
            <person name="Stielow J.B."/>
            <person name="Sun H."/>
            <person name="Kurtzman C.P."/>
            <person name="Blackwell M."/>
            <person name="Jeffries T.W."/>
            <person name="Grigoriev I.V."/>
        </authorList>
    </citation>
    <scope>NUCLEOTIDE SEQUENCE [LARGE SCALE GENOMIC DNA]</scope>
    <source>
        <strain evidence="3">NRRL Y-17796</strain>
    </source>
</reference>
<proteinExistence type="predicted"/>
<protein>
    <recommendedName>
        <fullName evidence="1">Phosphoribulokinase/uridine kinase domain-containing protein</fullName>
    </recommendedName>
</protein>
<dbReference type="Proteomes" id="UP000095023">
    <property type="component" value="Unassembled WGS sequence"/>
</dbReference>
<sequence>MSGTVIVLIGGGECSGKKTLCKELEHQIKLAAERSERQVVCELLDMSTYNRQSDPAAVSVDPSIKRVVGSGRNNPYHPFSFDIDAIIDEVQVIRQRNDRALNVVFVVGLYALLDARLRDMASIKLFIDEDADLRYSRAVKRGQKQGISVQQSTDTYLRYSKLAMEQFVVPTRKYADLIVHKGSDRQRGLELIAGAIFQSSSTTEVSFSSSFITNEDTVEPFYEVS</sequence>
<dbReference type="GO" id="GO:0016301">
    <property type="term" value="F:kinase activity"/>
    <property type="evidence" value="ECO:0007669"/>
    <property type="project" value="InterPro"/>
</dbReference>
<dbReference type="SUPFAM" id="SSF52540">
    <property type="entry name" value="P-loop containing nucleoside triphosphate hydrolases"/>
    <property type="match status" value="1"/>
</dbReference>
<gene>
    <name evidence="2" type="ORF">CANCADRAFT_27953</name>
</gene>
<evidence type="ECO:0000259" key="1">
    <source>
        <dbReference type="Pfam" id="PF00485"/>
    </source>
</evidence>
<accession>A0A1E4TB61</accession>
<evidence type="ECO:0000313" key="3">
    <source>
        <dbReference type="Proteomes" id="UP000095023"/>
    </source>
</evidence>
<organism evidence="2 3">
    <name type="scientific">Tortispora caseinolytica NRRL Y-17796</name>
    <dbReference type="NCBI Taxonomy" id="767744"/>
    <lineage>
        <taxon>Eukaryota</taxon>
        <taxon>Fungi</taxon>
        <taxon>Dikarya</taxon>
        <taxon>Ascomycota</taxon>
        <taxon>Saccharomycotina</taxon>
        <taxon>Trigonopsidomycetes</taxon>
        <taxon>Trigonopsidales</taxon>
        <taxon>Trigonopsidaceae</taxon>
        <taxon>Tortispora</taxon>
    </lineage>
</organism>
<feature type="domain" description="Phosphoribulokinase/uridine kinase" evidence="1">
    <location>
        <begin position="97"/>
        <end position="185"/>
    </location>
</feature>
<dbReference type="EMBL" id="KV453843">
    <property type="protein sequence ID" value="ODV88996.1"/>
    <property type="molecule type" value="Genomic_DNA"/>
</dbReference>
<dbReference type="InterPro" id="IPR027417">
    <property type="entry name" value="P-loop_NTPase"/>
</dbReference>
<dbReference type="OrthoDB" id="738517at2759"/>
<dbReference type="PANTHER" id="PTHR10285">
    <property type="entry name" value="URIDINE KINASE"/>
    <property type="match status" value="1"/>
</dbReference>
<name>A0A1E4TB61_9ASCO</name>
<dbReference type="GO" id="GO:0005524">
    <property type="term" value="F:ATP binding"/>
    <property type="evidence" value="ECO:0007669"/>
    <property type="project" value="InterPro"/>
</dbReference>
<dbReference type="Gene3D" id="3.40.50.300">
    <property type="entry name" value="P-loop containing nucleotide triphosphate hydrolases"/>
    <property type="match status" value="1"/>
</dbReference>
<dbReference type="Pfam" id="PF00485">
    <property type="entry name" value="PRK"/>
    <property type="match status" value="1"/>
</dbReference>